<protein>
    <submittedName>
        <fullName evidence="1">Uncharacterized protein</fullName>
    </submittedName>
</protein>
<proteinExistence type="predicted"/>
<sequence>MIKVIVCTYTSERDLNGNCRHFTRFYNTAKSRQEAVVMKTGGENNARHTAYELAGDDYEAMLEFTTVLPKREWWRARNAAMSGSKIAGLREGSPECRAALKALFA</sequence>
<organism evidence="1">
    <name type="scientific">marine sediment metagenome</name>
    <dbReference type="NCBI Taxonomy" id="412755"/>
    <lineage>
        <taxon>unclassified sequences</taxon>
        <taxon>metagenomes</taxon>
        <taxon>ecological metagenomes</taxon>
    </lineage>
</organism>
<gene>
    <name evidence="1" type="ORF">LCGC14_1102810</name>
</gene>
<comment type="caution">
    <text evidence="1">The sequence shown here is derived from an EMBL/GenBank/DDBJ whole genome shotgun (WGS) entry which is preliminary data.</text>
</comment>
<reference evidence="1" key="1">
    <citation type="journal article" date="2015" name="Nature">
        <title>Complex archaea that bridge the gap between prokaryotes and eukaryotes.</title>
        <authorList>
            <person name="Spang A."/>
            <person name="Saw J.H."/>
            <person name="Jorgensen S.L."/>
            <person name="Zaremba-Niedzwiedzka K."/>
            <person name="Martijn J."/>
            <person name="Lind A.E."/>
            <person name="van Eijk R."/>
            <person name="Schleper C."/>
            <person name="Guy L."/>
            <person name="Ettema T.J."/>
        </authorList>
    </citation>
    <scope>NUCLEOTIDE SEQUENCE</scope>
</reference>
<accession>A0A0F9PSA7</accession>
<evidence type="ECO:0000313" key="1">
    <source>
        <dbReference type="EMBL" id="KKN03936.1"/>
    </source>
</evidence>
<dbReference type="EMBL" id="LAZR01004979">
    <property type="protein sequence ID" value="KKN03936.1"/>
    <property type="molecule type" value="Genomic_DNA"/>
</dbReference>
<dbReference type="AlphaFoldDB" id="A0A0F9PSA7"/>
<name>A0A0F9PSA7_9ZZZZ</name>